<evidence type="ECO:0000313" key="3">
    <source>
        <dbReference type="Proteomes" id="UP001500897"/>
    </source>
</evidence>
<evidence type="ECO:0000259" key="1">
    <source>
        <dbReference type="Pfam" id="PF00668"/>
    </source>
</evidence>
<proteinExistence type="predicted"/>
<organism evidence="2 3">
    <name type="scientific">Kitasatospora saccharophila</name>
    <dbReference type="NCBI Taxonomy" id="407973"/>
    <lineage>
        <taxon>Bacteria</taxon>
        <taxon>Bacillati</taxon>
        <taxon>Actinomycetota</taxon>
        <taxon>Actinomycetes</taxon>
        <taxon>Kitasatosporales</taxon>
        <taxon>Streptomycetaceae</taxon>
        <taxon>Kitasatospora</taxon>
    </lineage>
</organism>
<protein>
    <recommendedName>
        <fullName evidence="1">Condensation domain-containing protein</fullName>
    </recommendedName>
</protein>
<dbReference type="EMBL" id="BAAANS010000032">
    <property type="protein sequence ID" value="GAA2107305.1"/>
    <property type="molecule type" value="Genomic_DNA"/>
</dbReference>
<dbReference type="InterPro" id="IPR001242">
    <property type="entry name" value="Condensation_dom"/>
</dbReference>
<dbReference type="SUPFAM" id="SSF52777">
    <property type="entry name" value="CoA-dependent acyltransferases"/>
    <property type="match status" value="2"/>
</dbReference>
<dbReference type="Gene3D" id="3.30.559.10">
    <property type="entry name" value="Chloramphenicol acetyltransferase-like domain"/>
    <property type="match status" value="1"/>
</dbReference>
<dbReference type="InterPro" id="IPR023213">
    <property type="entry name" value="CAT-like_dom_sf"/>
</dbReference>
<comment type="caution">
    <text evidence="2">The sequence shown here is derived from an EMBL/GenBank/DDBJ whole genome shotgun (WGS) entry which is preliminary data.</text>
</comment>
<dbReference type="Gene3D" id="3.30.559.30">
    <property type="entry name" value="Nonribosomal peptide synthetase, condensation domain"/>
    <property type="match status" value="1"/>
</dbReference>
<dbReference type="PANTHER" id="PTHR45527:SF1">
    <property type="entry name" value="FATTY ACID SYNTHASE"/>
    <property type="match status" value="1"/>
</dbReference>
<reference evidence="2 3" key="1">
    <citation type="journal article" date="2019" name="Int. J. Syst. Evol. Microbiol.">
        <title>The Global Catalogue of Microorganisms (GCM) 10K type strain sequencing project: providing services to taxonomists for standard genome sequencing and annotation.</title>
        <authorList>
            <consortium name="The Broad Institute Genomics Platform"/>
            <consortium name="The Broad Institute Genome Sequencing Center for Infectious Disease"/>
            <person name="Wu L."/>
            <person name="Ma J."/>
        </authorList>
    </citation>
    <scope>NUCLEOTIDE SEQUENCE [LARGE SCALE GENOMIC DNA]</scope>
    <source>
        <strain evidence="2 3">JCM 14559</strain>
    </source>
</reference>
<feature type="domain" description="Condensation" evidence="1">
    <location>
        <begin position="7"/>
        <end position="324"/>
    </location>
</feature>
<evidence type="ECO:0000313" key="2">
    <source>
        <dbReference type="EMBL" id="GAA2107305.1"/>
    </source>
</evidence>
<sequence>MTASPYFPLAPEQRSMLFLEGLFGPGIFHNMSVTVRVPPGTGLPDVRRAVERLQDRHDALRSGLAGYAPLLQRLDPVPARVALPTAEPGETAAAQLTRRRRELLNAEQVRHRSGRAHYELIRSADRTEQYLLVSLDHFVCDSTAAGVVAADLERLLDGVDPGPAPAPFGELCRARSRAADPEREAGHWNRLLSGVGPLTGLAPRPPAGPAPTRGQVDTVIAGPTHHDRLAALSDRHGATPFSVMAALTAVAVWHRTGQRDFAFFTPVSTRQDADAAAVGCFAHDRPVVGRVDPDGTLAATVRSLLAGYWRSYRNSALAVPDLAHQVPAFGRTLLAGPVDYLQLHVWMEPDAPGAVPRDSRTESEHGEFTPAHDLTVTTLRFGLSPNRTTVRAYFGGPAPGRAAAERLGADVLALLATAAEPGDHRVGELARRALD</sequence>
<dbReference type="RefSeq" id="WP_344554495.1">
    <property type="nucleotide sequence ID" value="NZ_BAAANS010000032.1"/>
</dbReference>
<keyword evidence="3" id="KW-1185">Reference proteome</keyword>
<dbReference type="PANTHER" id="PTHR45527">
    <property type="entry name" value="NONRIBOSOMAL PEPTIDE SYNTHETASE"/>
    <property type="match status" value="1"/>
</dbReference>
<gene>
    <name evidence="2" type="ORF">GCM10009759_46260</name>
</gene>
<dbReference type="Pfam" id="PF00668">
    <property type="entry name" value="Condensation"/>
    <property type="match status" value="1"/>
</dbReference>
<name>A0ABN2XAX6_9ACTN</name>
<accession>A0ABN2XAX6</accession>
<dbReference type="Proteomes" id="UP001500897">
    <property type="component" value="Unassembled WGS sequence"/>
</dbReference>